<protein>
    <submittedName>
        <fullName evidence="1">Aldehyde dehydrogenase family 2 member B4, mitochondrial</fullName>
    </submittedName>
</protein>
<reference evidence="2" key="1">
    <citation type="submission" date="2013-09" db="EMBL/GenBank/DDBJ databases">
        <title>Corchorus olitorius genome sequencing.</title>
        <authorList>
            <person name="Alam M."/>
            <person name="Haque M.S."/>
            <person name="Islam M.S."/>
            <person name="Emdad E.M."/>
            <person name="Islam M.M."/>
            <person name="Ahmed B."/>
            <person name="Halim A."/>
            <person name="Hossen Q.M.M."/>
            <person name="Hossain M.Z."/>
            <person name="Ahmed R."/>
            <person name="Khan M.M."/>
            <person name="Islam R."/>
            <person name="Rashid M.M."/>
            <person name="Khan S.A."/>
            <person name="Rahman M.S."/>
            <person name="Alam M."/>
            <person name="Yahiya A.S."/>
            <person name="Khan M.S."/>
            <person name="Azam M.S."/>
            <person name="Haque T."/>
            <person name="Lashkar M.Z.H."/>
            <person name="Akhand A.I."/>
            <person name="Morshed G."/>
            <person name="Roy S."/>
            <person name="Uddin K.S."/>
            <person name="Rabeya T."/>
            <person name="Hossain A.S."/>
            <person name="Chowdhury A."/>
            <person name="Snigdha A.R."/>
            <person name="Mortoza M.S."/>
            <person name="Matin S.A."/>
            <person name="Hoque S.M.E."/>
            <person name="Islam M.K."/>
            <person name="Roy D.K."/>
            <person name="Haider R."/>
            <person name="Moosa M.M."/>
            <person name="Elias S.M."/>
            <person name="Hasan A.M."/>
            <person name="Jahan S."/>
            <person name="Shafiuddin M."/>
            <person name="Mahmood N."/>
            <person name="Shommy N.S."/>
        </authorList>
    </citation>
    <scope>NUCLEOTIDE SEQUENCE [LARGE SCALE GENOMIC DNA]</scope>
    <source>
        <strain evidence="2">cv. O-4</strain>
    </source>
</reference>
<evidence type="ECO:0000313" key="1">
    <source>
        <dbReference type="EMBL" id="OMO61296.1"/>
    </source>
</evidence>
<organism evidence="1 2">
    <name type="scientific">Corchorus olitorius</name>
    <dbReference type="NCBI Taxonomy" id="93759"/>
    <lineage>
        <taxon>Eukaryota</taxon>
        <taxon>Viridiplantae</taxon>
        <taxon>Streptophyta</taxon>
        <taxon>Embryophyta</taxon>
        <taxon>Tracheophyta</taxon>
        <taxon>Spermatophyta</taxon>
        <taxon>Magnoliopsida</taxon>
        <taxon>eudicotyledons</taxon>
        <taxon>Gunneridae</taxon>
        <taxon>Pentapetalae</taxon>
        <taxon>rosids</taxon>
        <taxon>malvids</taxon>
        <taxon>Malvales</taxon>
        <taxon>Malvaceae</taxon>
        <taxon>Grewioideae</taxon>
        <taxon>Apeibeae</taxon>
        <taxon>Corchorus</taxon>
    </lineage>
</organism>
<dbReference type="Proteomes" id="UP000187203">
    <property type="component" value="Unassembled WGS sequence"/>
</dbReference>
<gene>
    <name evidence="1" type="ORF">COLO4_33478</name>
</gene>
<proteinExistence type="predicted"/>
<comment type="caution">
    <text evidence="1">The sequence shown here is derived from an EMBL/GenBank/DDBJ whole genome shotgun (WGS) entry which is preliminary data.</text>
</comment>
<dbReference type="AlphaFoldDB" id="A0A1R3GTB9"/>
<keyword evidence="2" id="KW-1185">Reference proteome</keyword>
<dbReference type="EMBL" id="AWUE01021704">
    <property type="protein sequence ID" value="OMO61296.1"/>
    <property type="molecule type" value="Genomic_DNA"/>
</dbReference>
<evidence type="ECO:0000313" key="2">
    <source>
        <dbReference type="Proteomes" id="UP000187203"/>
    </source>
</evidence>
<accession>A0A1R3GTB9</accession>
<name>A0A1R3GTB9_9ROSI</name>
<sequence>MHGGLEYEVLRYGSMDQPIELNAQINTPRRRQHGKPYEQAANIETPKVVGIMLVGWEDKIHGFTINAS</sequence>